<protein>
    <submittedName>
        <fullName evidence="1">Uncharacterized protein</fullName>
    </submittedName>
</protein>
<evidence type="ECO:0000313" key="1">
    <source>
        <dbReference type="EMBL" id="JAH26802.1"/>
    </source>
</evidence>
<sequence>MTTIVNATSAVEMHVAASENISKGHAIIGLFSPRAHSPTELGPRQYTKNTKTSICTLVCYL</sequence>
<dbReference type="EMBL" id="GBXM01081775">
    <property type="protein sequence ID" value="JAH26802.1"/>
    <property type="molecule type" value="Transcribed_RNA"/>
</dbReference>
<accession>A0A0E9RDE9</accession>
<reference evidence="1" key="2">
    <citation type="journal article" date="2015" name="Fish Shellfish Immunol.">
        <title>Early steps in the European eel (Anguilla anguilla)-Vibrio vulnificus interaction in the gills: Role of the RtxA13 toxin.</title>
        <authorList>
            <person name="Callol A."/>
            <person name="Pajuelo D."/>
            <person name="Ebbesson L."/>
            <person name="Teles M."/>
            <person name="MacKenzie S."/>
            <person name="Amaro C."/>
        </authorList>
    </citation>
    <scope>NUCLEOTIDE SEQUENCE</scope>
</reference>
<dbReference type="AlphaFoldDB" id="A0A0E9RDE9"/>
<name>A0A0E9RDE9_ANGAN</name>
<proteinExistence type="predicted"/>
<organism evidence="1">
    <name type="scientific">Anguilla anguilla</name>
    <name type="common">European freshwater eel</name>
    <name type="synonym">Muraena anguilla</name>
    <dbReference type="NCBI Taxonomy" id="7936"/>
    <lineage>
        <taxon>Eukaryota</taxon>
        <taxon>Metazoa</taxon>
        <taxon>Chordata</taxon>
        <taxon>Craniata</taxon>
        <taxon>Vertebrata</taxon>
        <taxon>Euteleostomi</taxon>
        <taxon>Actinopterygii</taxon>
        <taxon>Neopterygii</taxon>
        <taxon>Teleostei</taxon>
        <taxon>Anguilliformes</taxon>
        <taxon>Anguillidae</taxon>
        <taxon>Anguilla</taxon>
    </lineage>
</organism>
<reference evidence="1" key="1">
    <citation type="submission" date="2014-11" db="EMBL/GenBank/DDBJ databases">
        <authorList>
            <person name="Amaro Gonzalez C."/>
        </authorList>
    </citation>
    <scope>NUCLEOTIDE SEQUENCE</scope>
</reference>